<proteinExistence type="predicted"/>
<dbReference type="KEGG" id="bmeg:BG04_2961"/>
<dbReference type="Proteomes" id="UP000031829">
    <property type="component" value="Chromosome"/>
</dbReference>
<feature type="compositionally biased region" description="Polar residues" evidence="1">
    <location>
        <begin position="44"/>
        <end position="65"/>
    </location>
</feature>
<evidence type="ECO:0000256" key="1">
    <source>
        <dbReference type="SAM" id="MobiDB-lite"/>
    </source>
</evidence>
<evidence type="ECO:0008006" key="4">
    <source>
        <dbReference type="Google" id="ProtNLM"/>
    </source>
</evidence>
<accession>A0A0B6AHF5</accession>
<evidence type="ECO:0000313" key="3">
    <source>
        <dbReference type="Proteomes" id="UP000031829"/>
    </source>
</evidence>
<feature type="compositionally biased region" description="Polar residues" evidence="1">
    <location>
        <begin position="161"/>
        <end position="173"/>
    </location>
</feature>
<dbReference type="HOGENOM" id="CLU_1096921_0_0_9"/>
<dbReference type="EMBL" id="CP009920">
    <property type="protein sequence ID" value="AJI20447.1"/>
    <property type="molecule type" value="Genomic_DNA"/>
</dbReference>
<evidence type="ECO:0000313" key="2">
    <source>
        <dbReference type="EMBL" id="AJI20447.1"/>
    </source>
</evidence>
<name>A0A0B6AHF5_PRIM2</name>
<dbReference type="GeneID" id="93641028"/>
<feature type="region of interest" description="Disordered" evidence="1">
    <location>
        <begin position="110"/>
        <end position="208"/>
    </location>
</feature>
<feature type="compositionally biased region" description="Polar residues" evidence="1">
    <location>
        <begin position="184"/>
        <end position="201"/>
    </location>
</feature>
<reference evidence="2 3" key="1">
    <citation type="journal article" date="2015" name="Genome Announc.">
        <title>Complete genome sequences for 35 biothreat assay-relevant bacillus species.</title>
        <authorList>
            <person name="Johnson S.L."/>
            <person name="Daligault H.E."/>
            <person name="Davenport K.W."/>
            <person name="Jaissle J."/>
            <person name="Frey K.G."/>
            <person name="Ladner J.T."/>
            <person name="Broomall S.M."/>
            <person name="Bishop-Lilly K.A."/>
            <person name="Bruce D.C."/>
            <person name="Gibbons H.S."/>
            <person name="Coyne S.R."/>
            <person name="Lo C.C."/>
            <person name="Meincke L."/>
            <person name="Munk A.C."/>
            <person name="Koroleva G.I."/>
            <person name="Rosenzweig C.N."/>
            <person name="Palacios G.F."/>
            <person name="Redden C.L."/>
            <person name="Minogue T.D."/>
            <person name="Chain P.S."/>
        </authorList>
    </citation>
    <scope>NUCLEOTIDE SEQUENCE [LARGE SCALE GENOMIC DNA]</scope>
    <source>
        <strain evidence="3">ATCC 14581 / DSM 32 / JCM 2506 / NBRC 15308 / NCIMB 9376 / NCTC 10342 / NRRL B-14308 / VKM B-512</strain>
    </source>
</reference>
<dbReference type="RefSeq" id="WP_034654415.1">
    <property type="nucleotide sequence ID" value="NZ_BCVB01000007.1"/>
</dbReference>
<feature type="region of interest" description="Disordered" evidence="1">
    <location>
        <begin position="15"/>
        <end position="85"/>
    </location>
</feature>
<organism evidence="2 3">
    <name type="scientific">Priestia megaterium (strain ATCC 14581 / DSM 32 / CCUG 1817 / JCM 2506 / NBRC 15308 / NCIMB 9376 / NCTC 10342 / NRRL B-14308 / VKM B-512 / Ford 19)</name>
    <name type="common">Bacillus megaterium</name>
    <dbReference type="NCBI Taxonomy" id="1348623"/>
    <lineage>
        <taxon>Bacteria</taxon>
        <taxon>Bacillati</taxon>
        <taxon>Bacillota</taxon>
        <taxon>Bacilli</taxon>
        <taxon>Bacillales</taxon>
        <taxon>Bacillaceae</taxon>
        <taxon>Priestia</taxon>
    </lineage>
</organism>
<feature type="compositionally biased region" description="Basic and acidic residues" evidence="1">
    <location>
        <begin position="72"/>
        <end position="81"/>
    </location>
</feature>
<sequence length="208" mass="22282">MKNSLFGQVKDAIRNAVSGHSEDQLHRQKHGNGELDISEGVLNSIASNASPEEQEQLKQFQNSLHQAYDTDGESHSQEKSADITSDTLSHIVQNASSEEKAQLEQLQNTLEGGQSHAHGKAHTSSESVAADILSHAQQSASPEEQAQLQQLQNTLGAAGQNHQTSQAHTSAASGENIAADMLSHAQQNASPEEQAQLQELSNDLKGTH</sequence>
<dbReference type="Pfam" id="PF12758">
    <property type="entry name" value="DUF3813"/>
    <property type="match status" value="1"/>
</dbReference>
<gene>
    <name evidence="2" type="ORF">BG04_2961</name>
</gene>
<dbReference type="AlphaFoldDB" id="A0A0B6AHF5"/>
<feature type="compositionally biased region" description="Low complexity" evidence="1">
    <location>
        <begin position="136"/>
        <end position="160"/>
    </location>
</feature>
<protein>
    <recommendedName>
        <fullName evidence="4">DUF3813 domain-containing protein</fullName>
    </recommendedName>
</protein>
<dbReference type="InterPro" id="IPR024217">
    <property type="entry name" value="DUF3813"/>
</dbReference>